<dbReference type="RefSeq" id="WP_042128121.1">
    <property type="nucleotide sequence ID" value="NZ_FZOL01000026.1"/>
</dbReference>
<dbReference type="Gene3D" id="3.55.50.30">
    <property type="match status" value="1"/>
</dbReference>
<keyword evidence="4" id="KW-1185">Reference proteome</keyword>
<dbReference type="InterPro" id="IPR012373">
    <property type="entry name" value="Ferrdict_sens_TM"/>
</dbReference>
<dbReference type="Pfam" id="PF16220">
    <property type="entry name" value="DUF4880"/>
    <property type="match status" value="1"/>
</dbReference>
<dbReference type="AlphaFoldDB" id="A0A239KCR8"/>
<feature type="domain" description="FecR protein" evidence="1">
    <location>
        <begin position="115"/>
        <end position="211"/>
    </location>
</feature>
<dbReference type="GO" id="GO:0016989">
    <property type="term" value="F:sigma factor antagonist activity"/>
    <property type="evidence" value="ECO:0007669"/>
    <property type="project" value="TreeGrafter"/>
</dbReference>
<dbReference type="Gene3D" id="2.60.120.1440">
    <property type="match status" value="1"/>
</dbReference>
<dbReference type="Pfam" id="PF04773">
    <property type="entry name" value="FecR"/>
    <property type="match status" value="1"/>
</dbReference>
<protein>
    <submittedName>
        <fullName evidence="3">FecR family protein</fullName>
    </submittedName>
</protein>
<name>A0A239KCR8_9PSED</name>
<dbReference type="EMBL" id="FZOL01000026">
    <property type="protein sequence ID" value="SNT15921.1"/>
    <property type="molecule type" value="Genomic_DNA"/>
</dbReference>
<proteinExistence type="predicted"/>
<dbReference type="InterPro" id="IPR006860">
    <property type="entry name" value="FecR"/>
</dbReference>
<organism evidence="3 4">
    <name type="scientific">Pseudomonas japonica</name>
    <dbReference type="NCBI Taxonomy" id="256466"/>
    <lineage>
        <taxon>Bacteria</taxon>
        <taxon>Pseudomonadati</taxon>
        <taxon>Pseudomonadota</taxon>
        <taxon>Gammaproteobacteria</taxon>
        <taxon>Pseudomonadales</taxon>
        <taxon>Pseudomonadaceae</taxon>
        <taxon>Pseudomonas</taxon>
    </lineage>
</organism>
<dbReference type="PIRSF" id="PIRSF018266">
    <property type="entry name" value="FecR"/>
    <property type="match status" value="1"/>
</dbReference>
<sequence length="324" mass="36433">MTRDTAPALPERVIEQAIDWQVKLAYNTVDAASHAAFERWLDEHDDHARAWQRIQNLTARFAGMPPQLALQTLRKLPEARLQRRTMLKLLSLFVIVGAGSWGAAGSAPWQRLNADYSTRVGERRQWRLSDDSLIDLNTDTAVALRYDANQRLIELLRGEIHLLSGSDSASASKRPLRVATPFGLFEALGTRFSVRLEDDGARLALLEGAVRLHPAQGGEDAIARAGESWRLDARQARRLNTPPSEAAAWRDGLLMARNQPLHEVLAELARYRHGYLGCDPRIANLPVSGNFQLDDPDATLDFIAQAHRLHLQRLTRYWVRLLPV</sequence>
<evidence type="ECO:0000313" key="4">
    <source>
        <dbReference type="Proteomes" id="UP000198407"/>
    </source>
</evidence>
<dbReference type="InterPro" id="IPR032623">
    <property type="entry name" value="FecR_N"/>
</dbReference>
<dbReference type="Proteomes" id="UP000198407">
    <property type="component" value="Unassembled WGS sequence"/>
</dbReference>
<dbReference type="PANTHER" id="PTHR30273">
    <property type="entry name" value="PERIPLASMIC SIGNAL SENSOR AND SIGMA FACTOR ACTIVATOR FECR-RELATED"/>
    <property type="match status" value="1"/>
</dbReference>
<evidence type="ECO:0000259" key="1">
    <source>
        <dbReference type="Pfam" id="PF04773"/>
    </source>
</evidence>
<feature type="domain" description="FecR N-terminal" evidence="2">
    <location>
        <begin position="15"/>
        <end position="57"/>
    </location>
</feature>
<reference evidence="4" key="1">
    <citation type="submission" date="2017-06" db="EMBL/GenBank/DDBJ databases">
        <authorList>
            <person name="Varghese N."/>
            <person name="Submissions S."/>
        </authorList>
    </citation>
    <scope>NUCLEOTIDE SEQUENCE [LARGE SCALE GENOMIC DNA]</scope>
    <source>
        <strain evidence="4">DSM 22348</strain>
    </source>
</reference>
<evidence type="ECO:0000259" key="2">
    <source>
        <dbReference type="Pfam" id="PF16220"/>
    </source>
</evidence>
<dbReference type="PANTHER" id="PTHR30273:SF2">
    <property type="entry name" value="PROTEIN FECR"/>
    <property type="match status" value="1"/>
</dbReference>
<gene>
    <name evidence="3" type="ORF">SAMN05444352_12634</name>
</gene>
<dbReference type="STRING" id="1215104.GCA_000730585_01284"/>
<accession>A0A239KCR8</accession>
<dbReference type="OrthoDB" id="7032198at2"/>
<evidence type="ECO:0000313" key="3">
    <source>
        <dbReference type="EMBL" id="SNT15921.1"/>
    </source>
</evidence>